<accession>A0AAP0L1U2</accession>
<protein>
    <submittedName>
        <fullName evidence="1">Uncharacterized protein</fullName>
    </submittedName>
</protein>
<dbReference type="Proteomes" id="UP001420932">
    <property type="component" value="Unassembled WGS sequence"/>
</dbReference>
<reference evidence="1 2" key="1">
    <citation type="submission" date="2024-01" db="EMBL/GenBank/DDBJ databases">
        <title>Genome assemblies of Stephania.</title>
        <authorList>
            <person name="Yang L."/>
        </authorList>
    </citation>
    <scope>NUCLEOTIDE SEQUENCE [LARGE SCALE GENOMIC DNA]</scope>
    <source>
        <strain evidence="1">YNDBR</strain>
        <tissue evidence="1">Leaf</tissue>
    </source>
</reference>
<gene>
    <name evidence="1" type="ORF">Syun_003800</name>
</gene>
<dbReference type="EMBL" id="JBBNAF010000002">
    <property type="protein sequence ID" value="KAK9162898.1"/>
    <property type="molecule type" value="Genomic_DNA"/>
</dbReference>
<evidence type="ECO:0000313" key="2">
    <source>
        <dbReference type="Proteomes" id="UP001420932"/>
    </source>
</evidence>
<proteinExistence type="predicted"/>
<dbReference type="InterPro" id="IPR029062">
    <property type="entry name" value="Class_I_gatase-like"/>
</dbReference>
<evidence type="ECO:0000313" key="1">
    <source>
        <dbReference type="EMBL" id="KAK9162898.1"/>
    </source>
</evidence>
<name>A0AAP0L1U2_9MAGN</name>
<comment type="caution">
    <text evidence="1">The sequence shown here is derived from an EMBL/GenBank/DDBJ whole genome shotgun (WGS) entry which is preliminary data.</text>
</comment>
<dbReference type="Gene3D" id="3.40.50.880">
    <property type="match status" value="1"/>
</dbReference>
<sequence length="66" mass="7426">MPKGAQVMARSSKTRVEMFRYRNHIMGIQGHPSTHQTFYSHSGSSSPVQYYSGITSGRGEDMCRSK</sequence>
<dbReference type="AlphaFoldDB" id="A0AAP0L1U2"/>
<dbReference type="SUPFAM" id="SSF52317">
    <property type="entry name" value="Class I glutamine amidotransferase-like"/>
    <property type="match status" value="1"/>
</dbReference>
<organism evidence="1 2">
    <name type="scientific">Stephania yunnanensis</name>
    <dbReference type="NCBI Taxonomy" id="152371"/>
    <lineage>
        <taxon>Eukaryota</taxon>
        <taxon>Viridiplantae</taxon>
        <taxon>Streptophyta</taxon>
        <taxon>Embryophyta</taxon>
        <taxon>Tracheophyta</taxon>
        <taxon>Spermatophyta</taxon>
        <taxon>Magnoliopsida</taxon>
        <taxon>Ranunculales</taxon>
        <taxon>Menispermaceae</taxon>
        <taxon>Menispermoideae</taxon>
        <taxon>Cissampelideae</taxon>
        <taxon>Stephania</taxon>
    </lineage>
</organism>
<keyword evidence="2" id="KW-1185">Reference proteome</keyword>